<evidence type="ECO:0000313" key="3">
    <source>
        <dbReference type="EMBL" id="WEY83409.1"/>
    </source>
</evidence>
<dbReference type="GO" id="GO:0003676">
    <property type="term" value="F:nucleic acid binding"/>
    <property type="evidence" value="ECO:0007669"/>
    <property type="project" value="InterPro"/>
</dbReference>
<dbReference type="STRING" id="483913.AN935_10680"/>
<dbReference type="PATRIC" id="fig|1423.173.peg.1969"/>
<dbReference type="PROSITE" id="PS50879">
    <property type="entry name" value="RNASE_H_1"/>
    <property type="match status" value="1"/>
</dbReference>
<dbReference type="EMBL" id="CP120576">
    <property type="protein sequence ID" value="WEY83409.1"/>
    <property type="molecule type" value="Genomic_DNA"/>
</dbReference>
<dbReference type="RefSeq" id="WP_017696925.1">
    <property type="nucleotide sequence ID" value="NZ_AP028964.1"/>
</dbReference>
<dbReference type="PANTHER" id="PTHR46387:SF2">
    <property type="entry name" value="RIBONUCLEASE HI"/>
    <property type="match status" value="1"/>
</dbReference>
<accession>A0A0C3L8R2</accession>
<sequence>MKLRPHLKIEAKGTGSVSFFSEDWLTAQQARMFARELGRFPYMKELEFEDEKGGSWTLKELEKLTEELAQEPDDITVYFDGSFDKESELAGLGIVIYYSLGGTRHRLRKNKSFRLKTNNEAEYAALYEAIREVRELGASRNSITIKGDSLVVLNQLDGSWPCYDPSHNEWLDKIEALLESLKLTPTYETIQRKDNQEADGLAKKILSHQFVESHTKLDRNGDDDIG</sequence>
<dbReference type="SUPFAM" id="SSF53098">
    <property type="entry name" value="Ribonuclease H-like"/>
    <property type="match status" value="1"/>
</dbReference>
<dbReference type="PANTHER" id="PTHR46387">
    <property type="entry name" value="POLYNUCLEOTIDYL TRANSFERASE, RIBONUCLEASE H-LIKE SUPERFAMILY PROTEIN"/>
    <property type="match status" value="1"/>
</dbReference>
<gene>
    <name evidence="3" type="primary">ypeP</name>
    <name evidence="3" type="ORF">P5633_13350</name>
    <name evidence="2" type="ORF">SC09_Contig24orf00260</name>
</gene>
<dbReference type="InterPro" id="IPR012337">
    <property type="entry name" value="RNaseH-like_sf"/>
</dbReference>
<dbReference type="GO" id="GO:0004523">
    <property type="term" value="F:RNA-DNA hybrid ribonuclease activity"/>
    <property type="evidence" value="ECO:0007669"/>
    <property type="project" value="InterPro"/>
</dbReference>
<dbReference type="AlphaFoldDB" id="A0A0C3L8R2"/>
<proteinExistence type="predicted"/>
<dbReference type="Proteomes" id="UP001214898">
    <property type="component" value="Chromosome"/>
</dbReference>
<dbReference type="EMBL" id="JXBC01000003">
    <property type="protein sequence ID" value="KIU11319.1"/>
    <property type="molecule type" value="Genomic_DNA"/>
</dbReference>
<dbReference type="NCBIfam" id="NF005822">
    <property type="entry name" value="PRK07708.1"/>
    <property type="match status" value="1"/>
</dbReference>
<protein>
    <submittedName>
        <fullName evidence="3">Ribonuclease H family protein</fullName>
    </submittedName>
</protein>
<organism evidence="2 4">
    <name type="scientific">Bacillus subtilis</name>
    <dbReference type="NCBI Taxonomy" id="1423"/>
    <lineage>
        <taxon>Bacteria</taxon>
        <taxon>Bacillati</taxon>
        <taxon>Bacillota</taxon>
        <taxon>Bacilli</taxon>
        <taxon>Bacillales</taxon>
        <taxon>Bacillaceae</taxon>
        <taxon>Bacillus</taxon>
    </lineage>
</organism>
<dbReference type="Pfam" id="PF13456">
    <property type="entry name" value="RVT_3"/>
    <property type="match status" value="1"/>
</dbReference>
<dbReference type="Proteomes" id="UP000032247">
    <property type="component" value="Unassembled WGS sequence"/>
</dbReference>
<dbReference type="InterPro" id="IPR036397">
    <property type="entry name" value="RNaseH_sf"/>
</dbReference>
<dbReference type="Gene3D" id="3.30.420.10">
    <property type="entry name" value="Ribonuclease H-like superfamily/Ribonuclease H"/>
    <property type="match status" value="1"/>
</dbReference>
<reference evidence="2 4" key="1">
    <citation type="submission" date="2014-12" db="EMBL/GenBank/DDBJ databases">
        <title>Comparative genome analysis of Bacillus coagulans HM-08, Clostridium butyricum HM-68, Bacillus subtilis HM-66 and Bacillus licheniformis BL-09.</title>
        <authorList>
            <person name="Zhang H."/>
        </authorList>
    </citation>
    <scope>NUCLEOTIDE SEQUENCE [LARGE SCALE GENOMIC DNA]</scope>
    <source>
        <strain evidence="2 4">HM-66</strain>
    </source>
</reference>
<feature type="domain" description="RNase H type-1" evidence="1">
    <location>
        <begin position="71"/>
        <end position="207"/>
    </location>
</feature>
<dbReference type="CDD" id="cd09279">
    <property type="entry name" value="RNase_HI_like"/>
    <property type="match status" value="1"/>
</dbReference>
<evidence type="ECO:0000313" key="2">
    <source>
        <dbReference type="EMBL" id="KIU11319.1"/>
    </source>
</evidence>
<evidence type="ECO:0000259" key="1">
    <source>
        <dbReference type="PROSITE" id="PS50879"/>
    </source>
</evidence>
<evidence type="ECO:0000313" key="4">
    <source>
        <dbReference type="Proteomes" id="UP000032247"/>
    </source>
</evidence>
<reference evidence="3" key="2">
    <citation type="submission" date="2023-03" db="EMBL/GenBank/DDBJ databases">
        <title>Complete genome sequences of 52 Bacillus and Priestia strains isolated from West-African fermentations and 26 reference strains from the DSMZ collection.</title>
        <authorList>
            <person name="Wiedenbein E.S."/>
            <person name="Canoy T.S."/>
            <person name="Hui Y."/>
            <person name="Parkouda C."/>
            <person name="Dawende C."/>
            <person name="Ametefe E."/>
            <person name="Jespersen L."/>
            <person name="Nielsen D.S."/>
        </authorList>
    </citation>
    <scope>NUCLEOTIDE SEQUENCE</scope>
    <source>
        <strain evidence="3">PRO56</strain>
    </source>
</reference>
<name>A0A0C3L8R2_BACIU</name>
<dbReference type="InterPro" id="IPR002156">
    <property type="entry name" value="RNaseH_domain"/>
</dbReference>